<evidence type="ECO:0000313" key="7">
    <source>
        <dbReference type="EMBL" id="VDK36705.1"/>
    </source>
</evidence>
<evidence type="ECO:0000256" key="2">
    <source>
        <dbReference type="ARBA" id="ARBA00022692"/>
    </source>
</evidence>
<evidence type="ECO:0000256" key="5">
    <source>
        <dbReference type="SAM" id="Phobius"/>
    </source>
</evidence>
<feature type="domain" description="SLC26A/SulP transporter" evidence="6">
    <location>
        <begin position="2"/>
        <end position="87"/>
    </location>
</feature>
<evidence type="ECO:0000259" key="6">
    <source>
        <dbReference type="Pfam" id="PF00916"/>
    </source>
</evidence>
<comment type="subcellular location">
    <subcellularLocation>
        <location evidence="1">Membrane</location>
        <topology evidence="1">Multi-pass membrane protein</topology>
    </subcellularLocation>
</comment>
<dbReference type="GO" id="GO:0016020">
    <property type="term" value="C:membrane"/>
    <property type="evidence" value="ECO:0007669"/>
    <property type="project" value="UniProtKB-SubCell"/>
</dbReference>
<keyword evidence="3 5" id="KW-1133">Transmembrane helix</keyword>
<accession>A0A0M3JNV8</accession>
<dbReference type="InterPro" id="IPR011547">
    <property type="entry name" value="SLC26A/SulP_dom"/>
</dbReference>
<dbReference type="Pfam" id="PF00916">
    <property type="entry name" value="Sulfate_transp"/>
    <property type="match status" value="1"/>
</dbReference>
<evidence type="ECO:0000256" key="4">
    <source>
        <dbReference type="ARBA" id="ARBA00023136"/>
    </source>
</evidence>
<dbReference type="AlphaFoldDB" id="A0A0M3JNV8"/>
<name>A0A0M3JNV8_ANISI</name>
<feature type="transmembrane region" description="Helical" evidence="5">
    <location>
        <begin position="46"/>
        <end position="63"/>
    </location>
</feature>
<evidence type="ECO:0000313" key="8">
    <source>
        <dbReference type="Proteomes" id="UP000267096"/>
    </source>
</evidence>
<evidence type="ECO:0000313" key="9">
    <source>
        <dbReference type="WBParaSite" id="ASIM_0000935001-mRNA-1"/>
    </source>
</evidence>
<keyword evidence="4 5" id="KW-0472">Membrane</keyword>
<protein>
    <submittedName>
        <fullName evidence="9">Sulfate_transp domain-containing protein</fullName>
    </submittedName>
</protein>
<proteinExistence type="predicted"/>
<dbReference type="OrthoDB" id="288203at2759"/>
<evidence type="ECO:0000256" key="3">
    <source>
        <dbReference type="ARBA" id="ARBA00022989"/>
    </source>
</evidence>
<keyword evidence="2 5" id="KW-0812">Transmembrane</keyword>
<gene>
    <name evidence="7" type="ORF">ASIM_LOCUS9088</name>
</gene>
<dbReference type="EMBL" id="UYRR01026638">
    <property type="protein sequence ID" value="VDK36705.1"/>
    <property type="molecule type" value="Genomic_DNA"/>
</dbReference>
<feature type="transmembrane region" description="Helical" evidence="5">
    <location>
        <begin position="12"/>
        <end position="34"/>
    </location>
</feature>
<keyword evidence="8" id="KW-1185">Reference proteome</keyword>
<sequence>MVRDLTMSLPEANYVSLGLSVFGVAFLAIGKDYVNPWFRKRSPVPLPLELILVIIATIFSMVMDLKSTYHVQIVDYIPQGRVLFSFQFYLIN</sequence>
<reference evidence="9" key="1">
    <citation type="submission" date="2017-02" db="UniProtKB">
        <authorList>
            <consortium name="WormBaseParasite"/>
        </authorList>
    </citation>
    <scope>IDENTIFICATION</scope>
</reference>
<dbReference type="Proteomes" id="UP000267096">
    <property type="component" value="Unassembled WGS sequence"/>
</dbReference>
<reference evidence="7 8" key="2">
    <citation type="submission" date="2018-11" db="EMBL/GenBank/DDBJ databases">
        <authorList>
            <consortium name="Pathogen Informatics"/>
        </authorList>
    </citation>
    <scope>NUCLEOTIDE SEQUENCE [LARGE SCALE GENOMIC DNA]</scope>
</reference>
<evidence type="ECO:0000256" key="1">
    <source>
        <dbReference type="ARBA" id="ARBA00004141"/>
    </source>
</evidence>
<dbReference type="WBParaSite" id="ASIM_0000935001-mRNA-1">
    <property type="protein sequence ID" value="ASIM_0000935001-mRNA-1"/>
    <property type="gene ID" value="ASIM_0000935001"/>
</dbReference>
<organism evidence="9">
    <name type="scientific">Anisakis simplex</name>
    <name type="common">Herring worm</name>
    <dbReference type="NCBI Taxonomy" id="6269"/>
    <lineage>
        <taxon>Eukaryota</taxon>
        <taxon>Metazoa</taxon>
        <taxon>Ecdysozoa</taxon>
        <taxon>Nematoda</taxon>
        <taxon>Chromadorea</taxon>
        <taxon>Rhabditida</taxon>
        <taxon>Spirurina</taxon>
        <taxon>Ascaridomorpha</taxon>
        <taxon>Ascaridoidea</taxon>
        <taxon>Anisakidae</taxon>
        <taxon>Anisakis</taxon>
        <taxon>Anisakis simplex complex</taxon>
    </lineage>
</organism>